<protein>
    <recommendedName>
        <fullName evidence="3">Spaetzle domain-containing protein</fullName>
    </recommendedName>
</protein>
<proteinExistence type="predicted"/>
<dbReference type="InterPro" id="IPR029034">
    <property type="entry name" value="Cystine-knot_cytokine"/>
</dbReference>
<name>A0AAV2AS79_9ARAC</name>
<dbReference type="SUPFAM" id="SSF57501">
    <property type="entry name" value="Cystine-knot cytokines"/>
    <property type="match status" value="1"/>
</dbReference>
<dbReference type="Proteomes" id="UP001497382">
    <property type="component" value="Unassembled WGS sequence"/>
</dbReference>
<comment type="caution">
    <text evidence="1">The sequence shown here is derived from an EMBL/GenBank/DDBJ whole genome shotgun (WGS) entry which is preliminary data.</text>
</comment>
<gene>
    <name evidence="1" type="ORF">LARSCL_LOCUS14153</name>
</gene>
<sequence length="90" mass="10426">MQLGQHQMPFAHQYDEIYESGNCTQTFVEVVCDKGVRGHPCRFIDKPSVCVQRWSYVPALVKWYNAPNEWGIDFIKLRSGCSCLVERPKC</sequence>
<dbReference type="EMBL" id="CAXIEN010000201">
    <property type="protein sequence ID" value="CAL1286275.1"/>
    <property type="molecule type" value="Genomic_DNA"/>
</dbReference>
<evidence type="ECO:0000313" key="1">
    <source>
        <dbReference type="EMBL" id="CAL1286275.1"/>
    </source>
</evidence>
<evidence type="ECO:0000313" key="2">
    <source>
        <dbReference type="Proteomes" id="UP001497382"/>
    </source>
</evidence>
<keyword evidence="2" id="KW-1185">Reference proteome</keyword>
<organism evidence="1 2">
    <name type="scientific">Larinioides sclopetarius</name>
    <dbReference type="NCBI Taxonomy" id="280406"/>
    <lineage>
        <taxon>Eukaryota</taxon>
        <taxon>Metazoa</taxon>
        <taxon>Ecdysozoa</taxon>
        <taxon>Arthropoda</taxon>
        <taxon>Chelicerata</taxon>
        <taxon>Arachnida</taxon>
        <taxon>Araneae</taxon>
        <taxon>Araneomorphae</taxon>
        <taxon>Entelegynae</taxon>
        <taxon>Araneoidea</taxon>
        <taxon>Araneidae</taxon>
        <taxon>Larinioides</taxon>
    </lineage>
</organism>
<dbReference type="Gene3D" id="2.10.90.10">
    <property type="entry name" value="Cystine-knot cytokines"/>
    <property type="match status" value="1"/>
</dbReference>
<reference evidence="1 2" key="1">
    <citation type="submission" date="2024-04" db="EMBL/GenBank/DDBJ databases">
        <authorList>
            <person name="Rising A."/>
            <person name="Reimegard J."/>
            <person name="Sonavane S."/>
            <person name="Akerstrom W."/>
            <person name="Nylinder S."/>
            <person name="Hedman E."/>
            <person name="Kallberg Y."/>
        </authorList>
    </citation>
    <scope>NUCLEOTIDE SEQUENCE [LARGE SCALE GENOMIC DNA]</scope>
</reference>
<dbReference type="AlphaFoldDB" id="A0AAV2AS79"/>
<evidence type="ECO:0008006" key="3">
    <source>
        <dbReference type="Google" id="ProtNLM"/>
    </source>
</evidence>
<accession>A0AAV2AS79</accession>